<gene>
    <name evidence="1" type="ORF">QFC19_009325</name>
</gene>
<accession>A0ACC2UVL0</accession>
<sequence length="432" mass="48040">MTIKLLERWKHRSHAPPSNTIRKSKSRELLNKVLGHKSPAQHSHKPSPDSVQIDQPKLNTITEQSIHSVALACSSDISSIISPYQEHQPTDSTINGFAIVLTPPQEQPSISEPPHIPAATIYAEDIDNLSFLHDTVDGVSHSTARNSLQNVSFQPEELTDVGSLTNAKIQVFKPHRSSRRSLKLVSPAATAPSIGEVDIVQPIVPEQPLAAVFENQSPIIRSPLLGSDTDESTTSDLYRHEMVELVNSNRALLEKKEREIAVLRELLQQERRINSYLSSPQQKHKPQPSSGRKFRPRFIPLDISITNSEPSEPHTKPSALMEPFDPRPFEITPRLAESPKQMDNTTPKSRMSTTSSIYFSASEDTIPNISTPELSIVQEMNSMEITSKNSVLELRSSDNTYTLSAESLGFQRKESNSTMASDLLEISLSIKN</sequence>
<dbReference type="EMBL" id="JASBWR010000158">
    <property type="protein sequence ID" value="KAJ9090979.1"/>
    <property type="molecule type" value="Genomic_DNA"/>
</dbReference>
<keyword evidence="2" id="KW-1185">Reference proteome</keyword>
<dbReference type="Proteomes" id="UP001241377">
    <property type="component" value="Unassembled WGS sequence"/>
</dbReference>
<proteinExistence type="predicted"/>
<comment type="caution">
    <text evidence="1">The sequence shown here is derived from an EMBL/GenBank/DDBJ whole genome shotgun (WGS) entry which is preliminary data.</text>
</comment>
<organism evidence="1 2">
    <name type="scientific">Naganishia cerealis</name>
    <dbReference type="NCBI Taxonomy" id="610337"/>
    <lineage>
        <taxon>Eukaryota</taxon>
        <taxon>Fungi</taxon>
        <taxon>Dikarya</taxon>
        <taxon>Basidiomycota</taxon>
        <taxon>Agaricomycotina</taxon>
        <taxon>Tremellomycetes</taxon>
        <taxon>Filobasidiales</taxon>
        <taxon>Filobasidiaceae</taxon>
        <taxon>Naganishia</taxon>
    </lineage>
</organism>
<name>A0ACC2UVL0_9TREE</name>
<reference evidence="1" key="1">
    <citation type="submission" date="2023-04" db="EMBL/GenBank/DDBJ databases">
        <title>Draft Genome sequencing of Naganishia species isolated from polar environments using Oxford Nanopore Technology.</title>
        <authorList>
            <person name="Leo P."/>
            <person name="Venkateswaran K."/>
        </authorList>
    </citation>
    <scope>NUCLEOTIDE SEQUENCE</scope>
    <source>
        <strain evidence="1">MNA-CCFEE 5261</strain>
    </source>
</reference>
<evidence type="ECO:0000313" key="2">
    <source>
        <dbReference type="Proteomes" id="UP001241377"/>
    </source>
</evidence>
<evidence type="ECO:0000313" key="1">
    <source>
        <dbReference type="EMBL" id="KAJ9090979.1"/>
    </source>
</evidence>
<protein>
    <submittedName>
        <fullName evidence="1">Uncharacterized protein</fullName>
    </submittedName>
</protein>